<dbReference type="EMBL" id="BAABHA010000007">
    <property type="protein sequence ID" value="GAA4383602.1"/>
    <property type="molecule type" value="Genomic_DNA"/>
</dbReference>
<feature type="transmembrane region" description="Helical" evidence="1">
    <location>
        <begin position="75"/>
        <end position="96"/>
    </location>
</feature>
<comment type="caution">
    <text evidence="2">The sequence shown here is derived from an EMBL/GenBank/DDBJ whole genome shotgun (WGS) entry which is preliminary data.</text>
</comment>
<protein>
    <submittedName>
        <fullName evidence="2">Uncharacterized protein</fullName>
    </submittedName>
</protein>
<organism evidence="2 3">
    <name type="scientific">Hymenobacter koreensis</name>
    <dbReference type="NCBI Taxonomy" id="1084523"/>
    <lineage>
        <taxon>Bacteria</taxon>
        <taxon>Pseudomonadati</taxon>
        <taxon>Bacteroidota</taxon>
        <taxon>Cytophagia</taxon>
        <taxon>Cytophagales</taxon>
        <taxon>Hymenobacteraceae</taxon>
        <taxon>Hymenobacter</taxon>
    </lineage>
</organism>
<gene>
    <name evidence="2" type="ORF">GCM10023186_24900</name>
</gene>
<feature type="transmembrane region" description="Helical" evidence="1">
    <location>
        <begin position="37"/>
        <end position="55"/>
    </location>
</feature>
<feature type="transmembrane region" description="Helical" evidence="1">
    <location>
        <begin position="102"/>
        <end position="121"/>
    </location>
</feature>
<accession>A0ABP8J209</accession>
<keyword evidence="3" id="KW-1185">Reference proteome</keyword>
<dbReference type="Proteomes" id="UP001500454">
    <property type="component" value="Unassembled WGS sequence"/>
</dbReference>
<evidence type="ECO:0000313" key="3">
    <source>
        <dbReference type="Proteomes" id="UP001500454"/>
    </source>
</evidence>
<keyword evidence="1" id="KW-0812">Transmembrane</keyword>
<proteinExistence type="predicted"/>
<feature type="transmembrane region" description="Helical" evidence="1">
    <location>
        <begin position="12"/>
        <end position="31"/>
    </location>
</feature>
<keyword evidence="1" id="KW-1133">Transmembrane helix</keyword>
<evidence type="ECO:0000313" key="2">
    <source>
        <dbReference type="EMBL" id="GAA4383602.1"/>
    </source>
</evidence>
<dbReference type="RefSeq" id="WP_345224648.1">
    <property type="nucleotide sequence ID" value="NZ_BAABHA010000007.1"/>
</dbReference>
<name>A0ABP8J209_9BACT</name>
<sequence>MEGFRVTVTKSLLKGWLASLPAFLLYFYFSGGDRRGGVLPWLIALGFVMVANVLFVQGPKATVLSICTRNSRIKFAVVSAAYAVCAFTVMIGWAFFDQPYTYLTLIAFSVIIGGIAGLDFYTAHRKTHY</sequence>
<keyword evidence="1" id="KW-0472">Membrane</keyword>
<evidence type="ECO:0000256" key="1">
    <source>
        <dbReference type="SAM" id="Phobius"/>
    </source>
</evidence>
<reference evidence="3" key="1">
    <citation type="journal article" date="2019" name="Int. J. Syst. Evol. Microbiol.">
        <title>The Global Catalogue of Microorganisms (GCM) 10K type strain sequencing project: providing services to taxonomists for standard genome sequencing and annotation.</title>
        <authorList>
            <consortium name="The Broad Institute Genomics Platform"/>
            <consortium name="The Broad Institute Genome Sequencing Center for Infectious Disease"/>
            <person name="Wu L."/>
            <person name="Ma J."/>
        </authorList>
    </citation>
    <scope>NUCLEOTIDE SEQUENCE [LARGE SCALE GENOMIC DNA]</scope>
    <source>
        <strain evidence="3">JCM 17924</strain>
    </source>
</reference>